<proteinExistence type="predicted"/>
<dbReference type="AlphaFoldDB" id="A0A3M2M2P9"/>
<reference evidence="2 3" key="1">
    <citation type="submission" date="2018-10" db="EMBL/GenBank/DDBJ databases">
        <title>Isolation from soil.</title>
        <authorList>
            <person name="Hu J."/>
        </authorList>
    </citation>
    <scope>NUCLEOTIDE SEQUENCE [LARGE SCALE GENOMIC DNA]</scope>
    <source>
        <strain evidence="2 3">NEAU-Ht49</strain>
    </source>
</reference>
<dbReference type="OrthoDB" id="3473505at2"/>
<sequence length="299" mass="33317">MSENHHPDPFAEALTLSGQRMVQLITVTAALKQGHDALTRRMNKARQARDDAAVRREDTALRAMRDEARARWAPAHDREWLQQADLYETGRSWAAANPYIDSLTSARSAADKCEARLRELHPYAMQRYDELRAEGRERLEAMRESAPFFTRAPHSRPGDPPIPRAALSEGDGATWAANPHGPTRTDLEAVRQRERARDIADTLRSKAGEKGHVPSPIELRTMLEVATNLPENVIAEAVPLHSERRAGSGIDTPEAALSDTAFPFTIDEVLAMPTAVPNGRPTNDRHSAQISERTRQLNH</sequence>
<gene>
    <name evidence="2" type="ORF">EBO15_14505</name>
</gene>
<comment type="caution">
    <text evidence="2">The sequence shown here is derived from an EMBL/GenBank/DDBJ whole genome shotgun (WGS) entry which is preliminary data.</text>
</comment>
<evidence type="ECO:0000313" key="3">
    <source>
        <dbReference type="Proteomes" id="UP000282674"/>
    </source>
</evidence>
<dbReference type="EMBL" id="RFFG01000022">
    <property type="protein sequence ID" value="RMI43911.1"/>
    <property type="molecule type" value="Genomic_DNA"/>
</dbReference>
<protein>
    <submittedName>
        <fullName evidence="2">Uncharacterized protein</fullName>
    </submittedName>
</protein>
<keyword evidence="3" id="KW-1185">Reference proteome</keyword>
<accession>A0A3M2M2P9</accession>
<evidence type="ECO:0000313" key="2">
    <source>
        <dbReference type="EMBL" id="RMI43911.1"/>
    </source>
</evidence>
<dbReference type="RefSeq" id="WP_122194909.1">
    <property type="nucleotide sequence ID" value="NZ_JBHSKC010000035.1"/>
</dbReference>
<dbReference type="Proteomes" id="UP000282674">
    <property type="component" value="Unassembled WGS sequence"/>
</dbReference>
<feature type="region of interest" description="Disordered" evidence="1">
    <location>
        <begin position="150"/>
        <end position="186"/>
    </location>
</feature>
<feature type="compositionally biased region" description="Basic and acidic residues" evidence="1">
    <location>
        <begin position="282"/>
        <end position="299"/>
    </location>
</feature>
<name>A0A3M2M2P9_9ACTN</name>
<organism evidence="2 3">
    <name type="scientific">Actinomadura harenae</name>
    <dbReference type="NCBI Taxonomy" id="2483351"/>
    <lineage>
        <taxon>Bacteria</taxon>
        <taxon>Bacillati</taxon>
        <taxon>Actinomycetota</taxon>
        <taxon>Actinomycetes</taxon>
        <taxon>Streptosporangiales</taxon>
        <taxon>Thermomonosporaceae</taxon>
        <taxon>Actinomadura</taxon>
    </lineage>
</organism>
<evidence type="ECO:0000256" key="1">
    <source>
        <dbReference type="SAM" id="MobiDB-lite"/>
    </source>
</evidence>
<feature type="region of interest" description="Disordered" evidence="1">
    <location>
        <begin position="275"/>
        <end position="299"/>
    </location>
</feature>